<feature type="transmembrane region" description="Helical" evidence="8">
    <location>
        <begin position="302"/>
        <end position="321"/>
    </location>
</feature>
<evidence type="ECO:0000256" key="4">
    <source>
        <dbReference type="ARBA" id="ARBA00022475"/>
    </source>
</evidence>
<comment type="similarity">
    <text evidence="2">Belongs to the binding-protein-dependent transport system permease family. FecCD subfamily.</text>
</comment>
<keyword evidence="10" id="KW-1185">Reference proteome</keyword>
<dbReference type="CDD" id="cd06550">
    <property type="entry name" value="TM_ABC_iron-siderophores_like"/>
    <property type="match status" value="1"/>
</dbReference>
<keyword evidence="7 8" id="KW-0472">Membrane</keyword>
<feature type="transmembrane region" description="Helical" evidence="8">
    <location>
        <begin position="60"/>
        <end position="77"/>
    </location>
</feature>
<evidence type="ECO:0000313" key="9">
    <source>
        <dbReference type="EMBL" id="MBD0413182.1"/>
    </source>
</evidence>
<reference evidence="9" key="1">
    <citation type="submission" date="2020-09" db="EMBL/GenBank/DDBJ databases">
        <title>Genome seq and assembly of Tianweitania sp.</title>
        <authorList>
            <person name="Chhetri G."/>
        </authorList>
    </citation>
    <scope>NUCLEOTIDE SEQUENCE</scope>
    <source>
        <strain evidence="9">Rool2</strain>
    </source>
</reference>
<dbReference type="Pfam" id="PF01032">
    <property type="entry name" value="FecCD"/>
    <property type="match status" value="1"/>
</dbReference>
<dbReference type="Proteomes" id="UP000643405">
    <property type="component" value="Unassembled WGS sequence"/>
</dbReference>
<feature type="transmembrane region" description="Helical" evidence="8">
    <location>
        <begin position="113"/>
        <end position="132"/>
    </location>
</feature>
<dbReference type="InterPro" id="IPR000522">
    <property type="entry name" value="ABC_transptr_permease_BtuC"/>
</dbReference>
<evidence type="ECO:0000256" key="3">
    <source>
        <dbReference type="ARBA" id="ARBA00022448"/>
    </source>
</evidence>
<dbReference type="AlphaFoldDB" id="A0A8J6PKV8"/>
<dbReference type="EMBL" id="JACVVX010000001">
    <property type="protein sequence ID" value="MBD0413182.1"/>
    <property type="molecule type" value="Genomic_DNA"/>
</dbReference>
<feature type="transmembrane region" description="Helical" evidence="8">
    <location>
        <begin position="6"/>
        <end position="27"/>
    </location>
</feature>
<dbReference type="GO" id="GO:0005886">
    <property type="term" value="C:plasma membrane"/>
    <property type="evidence" value="ECO:0007669"/>
    <property type="project" value="UniProtKB-SubCell"/>
</dbReference>
<evidence type="ECO:0000256" key="8">
    <source>
        <dbReference type="SAM" id="Phobius"/>
    </source>
</evidence>
<evidence type="ECO:0000256" key="6">
    <source>
        <dbReference type="ARBA" id="ARBA00022989"/>
    </source>
</evidence>
<dbReference type="PANTHER" id="PTHR30472:SF1">
    <property type="entry name" value="FE(3+) DICITRATE TRANSPORT SYSTEM PERMEASE PROTEIN FECC-RELATED"/>
    <property type="match status" value="1"/>
</dbReference>
<sequence length="331" mass="33803">MKRATLLVGGMLLVSIVIGFLGLLVGAKPMTLDAALRAVAAPNVGTDGIIVWTLRFPRSIAAFLVGSGLAVSGYLLQSITRNPLAAPDLTGATAGAVVVIVSCFVFLPSLSSVYYAPIGFVGALSASALTFWVSRGGTASPLHLALGGVTISLFLAGITTYVLLLGGPQSPSVMFWLSGGLQGRSWNHVLFMLPWIGIGIGGALVCSRAIQLLALGDEVAAGMGLRLGFFKAALLVLAILPVAGATPIAGPIAFIGLAVPHVVRLLRVGGPAVTIAVNVALGGMVLLIADILARTIAAPRELPIGILTAIIGGPVFIYLAQRRSFLAGEAR</sequence>
<dbReference type="InterPro" id="IPR037294">
    <property type="entry name" value="ABC_BtuC-like"/>
</dbReference>
<feature type="transmembrane region" description="Helical" evidence="8">
    <location>
        <begin position="89"/>
        <end position="107"/>
    </location>
</feature>
<name>A0A8J6PKV8_9HYPH</name>
<keyword evidence="5 8" id="KW-0812">Transmembrane</keyword>
<keyword evidence="3" id="KW-0813">Transport</keyword>
<gene>
    <name evidence="9" type="ORF">ICI42_00745</name>
</gene>
<dbReference type="SUPFAM" id="SSF81345">
    <property type="entry name" value="ABC transporter involved in vitamin B12 uptake, BtuC"/>
    <property type="match status" value="1"/>
</dbReference>
<keyword evidence="4" id="KW-1003">Cell membrane</keyword>
<evidence type="ECO:0000256" key="1">
    <source>
        <dbReference type="ARBA" id="ARBA00004651"/>
    </source>
</evidence>
<proteinExistence type="inferred from homology"/>
<comment type="subcellular location">
    <subcellularLocation>
        <location evidence="1">Cell membrane</location>
        <topology evidence="1">Multi-pass membrane protein</topology>
    </subcellularLocation>
</comment>
<keyword evidence="6 8" id="KW-1133">Transmembrane helix</keyword>
<dbReference type="PANTHER" id="PTHR30472">
    <property type="entry name" value="FERRIC ENTEROBACTIN TRANSPORT SYSTEM PERMEASE PROTEIN"/>
    <property type="match status" value="1"/>
</dbReference>
<evidence type="ECO:0000313" key="10">
    <source>
        <dbReference type="Proteomes" id="UP000643405"/>
    </source>
</evidence>
<feature type="transmembrane region" description="Helical" evidence="8">
    <location>
        <begin position="186"/>
        <end position="207"/>
    </location>
</feature>
<dbReference type="GO" id="GO:0033214">
    <property type="term" value="P:siderophore-iron import into cell"/>
    <property type="evidence" value="ECO:0007669"/>
    <property type="project" value="TreeGrafter"/>
</dbReference>
<evidence type="ECO:0000256" key="5">
    <source>
        <dbReference type="ARBA" id="ARBA00022692"/>
    </source>
</evidence>
<feature type="transmembrane region" description="Helical" evidence="8">
    <location>
        <begin position="144"/>
        <end position="166"/>
    </location>
</feature>
<dbReference type="GO" id="GO:0022857">
    <property type="term" value="F:transmembrane transporter activity"/>
    <property type="evidence" value="ECO:0007669"/>
    <property type="project" value="InterPro"/>
</dbReference>
<dbReference type="Gene3D" id="1.10.3470.10">
    <property type="entry name" value="ABC transporter involved in vitamin B12 uptake, BtuC"/>
    <property type="match status" value="1"/>
</dbReference>
<organism evidence="9 10">
    <name type="scientific">Oryzicola mucosus</name>
    <dbReference type="NCBI Taxonomy" id="2767425"/>
    <lineage>
        <taxon>Bacteria</taxon>
        <taxon>Pseudomonadati</taxon>
        <taxon>Pseudomonadota</taxon>
        <taxon>Alphaproteobacteria</taxon>
        <taxon>Hyphomicrobiales</taxon>
        <taxon>Phyllobacteriaceae</taxon>
        <taxon>Oryzicola</taxon>
    </lineage>
</organism>
<feature type="transmembrane region" description="Helical" evidence="8">
    <location>
        <begin position="273"/>
        <end position="296"/>
    </location>
</feature>
<evidence type="ECO:0000256" key="2">
    <source>
        <dbReference type="ARBA" id="ARBA00007935"/>
    </source>
</evidence>
<accession>A0A8J6PKV8</accession>
<comment type="caution">
    <text evidence="9">The sequence shown here is derived from an EMBL/GenBank/DDBJ whole genome shotgun (WGS) entry which is preliminary data.</text>
</comment>
<protein>
    <submittedName>
        <fullName evidence="9">Iron ABC transporter permease</fullName>
    </submittedName>
</protein>
<evidence type="ECO:0000256" key="7">
    <source>
        <dbReference type="ARBA" id="ARBA00023136"/>
    </source>
</evidence>